<protein>
    <submittedName>
        <fullName evidence="2">Uncharacterized protein</fullName>
    </submittedName>
</protein>
<organism evidence="2 3">
    <name type="scientific">Reticulomyxa filosa</name>
    <dbReference type="NCBI Taxonomy" id="46433"/>
    <lineage>
        <taxon>Eukaryota</taxon>
        <taxon>Sar</taxon>
        <taxon>Rhizaria</taxon>
        <taxon>Retaria</taxon>
        <taxon>Foraminifera</taxon>
        <taxon>Monothalamids</taxon>
        <taxon>Reticulomyxidae</taxon>
        <taxon>Reticulomyxa</taxon>
    </lineage>
</organism>
<name>X6P3V6_RETFI</name>
<feature type="non-terminal residue" evidence="2">
    <location>
        <position position="193"/>
    </location>
</feature>
<evidence type="ECO:0000256" key="1">
    <source>
        <dbReference type="SAM" id="MobiDB-lite"/>
    </source>
</evidence>
<feature type="region of interest" description="Disordered" evidence="1">
    <location>
        <begin position="168"/>
        <end position="193"/>
    </location>
</feature>
<accession>X6P3V6</accession>
<evidence type="ECO:0000313" key="3">
    <source>
        <dbReference type="Proteomes" id="UP000023152"/>
    </source>
</evidence>
<reference evidence="2 3" key="1">
    <citation type="journal article" date="2013" name="Curr. Biol.">
        <title>The Genome of the Foraminiferan Reticulomyxa filosa.</title>
        <authorList>
            <person name="Glockner G."/>
            <person name="Hulsmann N."/>
            <person name="Schleicher M."/>
            <person name="Noegel A.A."/>
            <person name="Eichinger L."/>
            <person name="Gallinger C."/>
            <person name="Pawlowski J."/>
            <person name="Sierra R."/>
            <person name="Euteneuer U."/>
            <person name="Pillet L."/>
            <person name="Moustafa A."/>
            <person name="Platzer M."/>
            <person name="Groth M."/>
            <person name="Szafranski K."/>
            <person name="Schliwa M."/>
        </authorList>
    </citation>
    <scope>NUCLEOTIDE SEQUENCE [LARGE SCALE GENOMIC DNA]</scope>
</reference>
<evidence type="ECO:0000313" key="2">
    <source>
        <dbReference type="EMBL" id="ETO32813.1"/>
    </source>
</evidence>
<dbReference type="AlphaFoldDB" id="X6P3V6"/>
<dbReference type="Proteomes" id="UP000023152">
    <property type="component" value="Unassembled WGS sequence"/>
</dbReference>
<gene>
    <name evidence="2" type="ORF">RFI_04303</name>
</gene>
<sequence>MYIVGNPKHLEKFFSLSTSVCKSLQIIIDLQIAKECAQLRSAGAKKQVIINCYRNGANFMSEKKKKFVVCVRTFASLTMVLYQSSDRQLKLCVLEILAQTMYLVKMAMMFFKWCRNGAEKKWKAMKKGSGNQGICQKMHNQSDRENHHIGRIVHVILVHSVEELCKTSSTQQQAEEKGCDDEEDEEQNKNGKY</sequence>
<proteinExistence type="predicted"/>
<keyword evidence="3" id="KW-1185">Reference proteome</keyword>
<dbReference type="EMBL" id="ASPP01003907">
    <property type="protein sequence ID" value="ETO32813.1"/>
    <property type="molecule type" value="Genomic_DNA"/>
</dbReference>
<comment type="caution">
    <text evidence="2">The sequence shown here is derived from an EMBL/GenBank/DDBJ whole genome shotgun (WGS) entry which is preliminary data.</text>
</comment>